<evidence type="ECO:0000313" key="3">
    <source>
        <dbReference type="Proteomes" id="UP000653305"/>
    </source>
</evidence>
<proteinExistence type="predicted"/>
<dbReference type="Proteomes" id="UP000653305">
    <property type="component" value="Unassembled WGS sequence"/>
</dbReference>
<comment type="caution">
    <text evidence="2">The sequence shown here is derived from an EMBL/GenBank/DDBJ whole genome shotgun (WGS) entry which is preliminary data.</text>
</comment>
<evidence type="ECO:0000313" key="2">
    <source>
        <dbReference type="EMBL" id="GFQ02563.1"/>
    </source>
</evidence>
<organism evidence="2 3">
    <name type="scientific">Phtheirospermum japonicum</name>
    <dbReference type="NCBI Taxonomy" id="374723"/>
    <lineage>
        <taxon>Eukaryota</taxon>
        <taxon>Viridiplantae</taxon>
        <taxon>Streptophyta</taxon>
        <taxon>Embryophyta</taxon>
        <taxon>Tracheophyta</taxon>
        <taxon>Spermatophyta</taxon>
        <taxon>Magnoliopsida</taxon>
        <taxon>eudicotyledons</taxon>
        <taxon>Gunneridae</taxon>
        <taxon>Pentapetalae</taxon>
        <taxon>asterids</taxon>
        <taxon>lamiids</taxon>
        <taxon>Lamiales</taxon>
        <taxon>Orobanchaceae</taxon>
        <taxon>Orobanchaceae incertae sedis</taxon>
        <taxon>Phtheirospermum</taxon>
    </lineage>
</organism>
<gene>
    <name evidence="2" type="ORF">PHJA_002400300</name>
</gene>
<reference evidence="2" key="1">
    <citation type="submission" date="2020-07" db="EMBL/GenBank/DDBJ databases">
        <title>Ethylene signaling mediates host invasion by parasitic plants.</title>
        <authorList>
            <person name="Yoshida S."/>
        </authorList>
    </citation>
    <scope>NUCLEOTIDE SEQUENCE</scope>
    <source>
        <strain evidence="2">Okayama</strain>
    </source>
</reference>
<evidence type="ECO:0000256" key="1">
    <source>
        <dbReference type="SAM" id="MobiDB-lite"/>
    </source>
</evidence>
<feature type="compositionally biased region" description="Low complexity" evidence="1">
    <location>
        <begin position="94"/>
        <end position="108"/>
    </location>
</feature>
<name>A0A830CW86_9LAMI</name>
<dbReference type="AlphaFoldDB" id="A0A830CW86"/>
<dbReference type="EMBL" id="BMAC01000755">
    <property type="protein sequence ID" value="GFQ02563.1"/>
    <property type="molecule type" value="Genomic_DNA"/>
</dbReference>
<feature type="compositionally biased region" description="Basic and acidic residues" evidence="1">
    <location>
        <begin position="30"/>
        <end position="55"/>
    </location>
</feature>
<protein>
    <submittedName>
        <fullName evidence="2">Transcription factor lux</fullName>
    </submittedName>
</protein>
<feature type="region of interest" description="Disordered" evidence="1">
    <location>
        <begin position="82"/>
        <end position="112"/>
    </location>
</feature>
<feature type="region of interest" description="Disordered" evidence="1">
    <location>
        <begin position="1"/>
        <end position="70"/>
    </location>
</feature>
<accession>A0A830CW86</accession>
<keyword evidence="3" id="KW-1185">Reference proteome</keyword>
<sequence>MVGAYLRAPPPGVDPVAPQAVCGCDGPLGDQERHPQDHNAAYEHRRPHQGEHRQPPPEVPPLPQADVRDLQWQPCRHHRLLHGRLHRPPPHQLPHPTRTSCTPTTTSTNPEHFLSFVHPHHQMEVMPSPPHHH</sequence>